<dbReference type="EMBL" id="KN795326">
    <property type="protein sequence ID" value="KIH42572.1"/>
    <property type="molecule type" value="Genomic_DNA"/>
</dbReference>
<keyword evidence="2" id="KW-1185">Reference proteome</keyword>
<sequence length="137" mass="15284">MTLTTNMRVHLQGDLSAQSFAQQLLRFGDGNFRVDPDTYSISFPSDFCNLTNSPEELIVKVFPDISINFRNYQWLCDRAISAPMNDGVNKINTEIQNQLPGPGATYESIDTVVDREQAACDPTEFSNSLEPPGMPPH</sequence>
<dbReference type="PANTHER" id="PTHR10492">
    <property type="match status" value="1"/>
</dbReference>
<accession>A0A0C2BYW0</accession>
<evidence type="ECO:0000313" key="1">
    <source>
        <dbReference type="EMBL" id="KIH42572.1"/>
    </source>
</evidence>
<dbReference type="AlphaFoldDB" id="A0A0C2BYW0"/>
<organism evidence="1 2">
    <name type="scientific">Ancylostoma duodenale</name>
    <dbReference type="NCBI Taxonomy" id="51022"/>
    <lineage>
        <taxon>Eukaryota</taxon>
        <taxon>Metazoa</taxon>
        <taxon>Ecdysozoa</taxon>
        <taxon>Nematoda</taxon>
        <taxon>Chromadorea</taxon>
        <taxon>Rhabditida</taxon>
        <taxon>Rhabditina</taxon>
        <taxon>Rhabditomorpha</taxon>
        <taxon>Strongyloidea</taxon>
        <taxon>Ancylostomatidae</taxon>
        <taxon>Ancylostomatinae</taxon>
        <taxon>Ancylostoma</taxon>
    </lineage>
</organism>
<evidence type="ECO:0000313" key="2">
    <source>
        <dbReference type="Proteomes" id="UP000054047"/>
    </source>
</evidence>
<feature type="non-terminal residue" evidence="1">
    <location>
        <position position="137"/>
    </location>
</feature>
<name>A0A0C2BYW0_9BILA</name>
<gene>
    <name evidence="1" type="ORF">ANCDUO_27443</name>
</gene>
<reference evidence="1 2" key="1">
    <citation type="submission" date="2013-12" db="EMBL/GenBank/DDBJ databases">
        <title>Draft genome of the parsitic nematode Ancylostoma duodenale.</title>
        <authorList>
            <person name="Mitreva M."/>
        </authorList>
    </citation>
    <scope>NUCLEOTIDE SEQUENCE [LARGE SCALE GENOMIC DNA]</scope>
    <source>
        <strain evidence="1 2">Zhejiang</strain>
    </source>
</reference>
<dbReference type="OrthoDB" id="272985at2759"/>
<proteinExistence type="predicted"/>
<dbReference type="Proteomes" id="UP000054047">
    <property type="component" value="Unassembled WGS sequence"/>
</dbReference>
<protein>
    <submittedName>
        <fullName evidence="1">Uncharacterized protein</fullName>
    </submittedName>
</protein>